<gene>
    <name evidence="3" type="ORF">GCM10025778_00850</name>
</gene>
<evidence type="ECO:0000256" key="1">
    <source>
        <dbReference type="SAM" id="MobiDB-lite"/>
    </source>
</evidence>
<dbReference type="EMBL" id="BAABLK010000003">
    <property type="protein sequence ID" value="GAA5225555.1"/>
    <property type="molecule type" value="Genomic_DNA"/>
</dbReference>
<proteinExistence type="predicted"/>
<dbReference type="Pfam" id="PF14280">
    <property type="entry name" value="DUF4365"/>
    <property type="match status" value="1"/>
</dbReference>
<feature type="domain" description="DUF4365" evidence="2">
    <location>
        <begin position="18"/>
        <end position="156"/>
    </location>
</feature>
<protein>
    <recommendedName>
        <fullName evidence="2">DUF4365 domain-containing protein</fullName>
    </recommendedName>
</protein>
<reference evidence="4" key="1">
    <citation type="journal article" date="2019" name="Int. J. Syst. Evol. Microbiol.">
        <title>The Global Catalogue of Microorganisms (GCM) 10K type strain sequencing project: providing services to taxonomists for standard genome sequencing and annotation.</title>
        <authorList>
            <consortium name="The Broad Institute Genomics Platform"/>
            <consortium name="The Broad Institute Genome Sequencing Center for Infectious Disease"/>
            <person name="Wu L."/>
            <person name="Ma J."/>
        </authorList>
    </citation>
    <scope>NUCLEOTIDE SEQUENCE [LARGE SCALE GENOMIC DNA]</scope>
    <source>
        <strain evidence="4">JCM 18952</strain>
    </source>
</reference>
<feature type="region of interest" description="Disordered" evidence="1">
    <location>
        <begin position="1"/>
        <end position="21"/>
    </location>
</feature>
<dbReference type="Proteomes" id="UP001501257">
    <property type="component" value="Unassembled WGS sequence"/>
</dbReference>
<dbReference type="InterPro" id="IPR025375">
    <property type="entry name" value="DUF4365"/>
</dbReference>
<comment type="caution">
    <text evidence="3">The sequence shown here is derived from an EMBL/GenBank/DDBJ whole genome shotgun (WGS) entry which is preliminary data.</text>
</comment>
<name>A0ABP9THA5_9MICC</name>
<keyword evidence="4" id="KW-1185">Reference proteome</keyword>
<organism evidence="3 4">
    <name type="scientific">Paeniglutamicibacter antarcticus</name>
    <dbReference type="NCBI Taxonomy" id="494023"/>
    <lineage>
        <taxon>Bacteria</taxon>
        <taxon>Bacillati</taxon>
        <taxon>Actinomycetota</taxon>
        <taxon>Actinomycetes</taxon>
        <taxon>Micrococcales</taxon>
        <taxon>Micrococcaceae</taxon>
        <taxon>Paeniglutamicibacter</taxon>
    </lineage>
</organism>
<evidence type="ECO:0000313" key="4">
    <source>
        <dbReference type="Proteomes" id="UP001501257"/>
    </source>
</evidence>
<evidence type="ECO:0000313" key="3">
    <source>
        <dbReference type="EMBL" id="GAA5225555.1"/>
    </source>
</evidence>
<evidence type="ECO:0000259" key="2">
    <source>
        <dbReference type="Pfam" id="PF14280"/>
    </source>
</evidence>
<sequence>MDMPNMRAPKNEATGTSGQSFVKGEFEELGWGAVPNPEHDLGTDLWLMARDENRFDMGALVGAQVKTGASYFKSAKTDEGSGEVVGWWYTEEDDSHFDYWSEHTTPHILVLRDTKSKTSHWVHVTSDTIQSTGKGNKILVLASQTVDESNRDALTAVATSPSKAVSLDGSAWGSSWKVPQSDRLRYALMAPRLIAPHPNKGQVVTNATEALAMLVQGRFSELRDVVSTAARTTSETVTDADSWLWELFDAIWSWAVSGDLSKLGALSEAVDQQYLVAGVVARAAALIEYGRSEDALAAVREVEFRECLGAVNIAWLKSHEARCLLELGHLEEARDLALEVQRLRVLAPNDPTAGALVAVTTTLVFDVSGFGRSDIGELIQSIDTSTRWWRSQTIAHGLEKHFDGEFKAWGRDSSTTWAAVDTVWTSLRTAALLAGFSADHGGWRNAMSLLARRDIMKASVTDTAKMLECLTDLLRAGAKKELVLAVRKLSDAGPVEPLVILLGRLELESTSRSCLASALAFVRYAGDFAEVTDADRHATWLLSSLANPEGLRHRPKPTFLIETNLLQSLGGVMRSVSPTMKRRVMDHLMSLPAIDDQLIAKDYGRIVALVGNDQWSGEDLTRLSVRNGDNWELQDDIDGVLATNKPDFRTGLLSKIKQGDLTALGNFGKVTDLPDDAAEAAISHLETSIDNQVKQARRGMYGLGGPDLGHALVVLNAWHSDVARWDAVVALLTEPNAHESHILGTLDSLGMVAKQVPEKEKLRLRPLLETIAQRPADERDTAFTWTKSTSQSAARLALLRLFPGDVTDSMMLSLLAGTSIDREVAATIAGERSMTGDHNLLFSMATDQVLQVRGAAIVSLTKCAASENASAETSAMICKLVARGGPLTAKQVSGYLLDMPDNEARSFLLGSLAAHPSSLVRAQVAAGRANDG</sequence>
<accession>A0ABP9THA5</accession>